<accession>A0A1T4PCP5</accession>
<dbReference type="Gene3D" id="3.40.630.90">
    <property type="match status" value="1"/>
</dbReference>
<feature type="domain" description="N-acetyltransferase" evidence="1">
    <location>
        <begin position="3"/>
        <end position="152"/>
    </location>
</feature>
<reference evidence="2 3" key="1">
    <citation type="submission" date="2017-02" db="EMBL/GenBank/DDBJ databases">
        <authorList>
            <person name="Peterson S.W."/>
        </authorList>
    </citation>
    <scope>NUCLEOTIDE SEQUENCE [LARGE SCALE GENOMIC DNA]</scope>
    <source>
        <strain evidence="2 3">DSM 45154</strain>
    </source>
</reference>
<protein>
    <submittedName>
        <fullName evidence="2">Predicted acyltransferase</fullName>
    </submittedName>
</protein>
<dbReference type="InterPro" id="IPR000182">
    <property type="entry name" value="GNAT_dom"/>
</dbReference>
<keyword evidence="3" id="KW-1185">Reference proteome</keyword>
<dbReference type="AlphaFoldDB" id="A0A1T4PCP5"/>
<dbReference type="PROSITE" id="PS51186">
    <property type="entry name" value="GNAT"/>
    <property type="match status" value="1"/>
</dbReference>
<proteinExistence type="predicted"/>
<dbReference type="SUPFAM" id="SSF55729">
    <property type="entry name" value="Acyl-CoA N-acyltransferases (Nat)"/>
    <property type="match status" value="1"/>
</dbReference>
<dbReference type="Pfam" id="PF18014">
    <property type="entry name" value="Acetyltransf_18"/>
    <property type="match status" value="1"/>
</dbReference>
<gene>
    <name evidence="2" type="ORF">SAMN02745673_01742</name>
</gene>
<dbReference type="EMBL" id="FUWS01000004">
    <property type="protein sequence ID" value="SJZ89269.1"/>
    <property type="molecule type" value="Genomic_DNA"/>
</dbReference>
<keyword evidence="2" id="KW-0012">Acyltransferase</keyword>
<organism evidence="2 3">
    <name type="scientific">Marinactinospora thermotolerans DSM 45154</name>
    <dbReference type="NCBI Taxonomy" id="1122192"/>
    <lineage>
        <taxon>Bacteria</taxon>
        <taxon>Bacillati</taxon>
        <taxon>Actinomycetota</taxon>
        <taxon>Actinomycetes</taxon>
        <taxon>Streptosporangiales</taxon>
        <taxon>Nocardiopsidaceae</taxon>
        <taxon>Marinactinospora</taxon>
    </lineage>
</organism>
<dbReference type="InterPro" id="IPR016181">
    <property type="entry name" value="Acyl_CoA_acyltransferase"/>
</dbReference>
<evidence type="ECO:0000259" key="1">
    <source>
        <dbReference type="PROSITE" id="PS51186"/>
    </source>
</evidence>
<dbReference type="InterPro" id="IPR041496">
    <property type="entry name" value="YitH/HolE_GNAT"/>
</dbReference>
<name>A0A1T4PCP5_9ACTN</name>
<dbReference type="Proteomes" id="UP000190637">
    <property type="component" value="Unassembled WGS sequence"/>
</dbReference>
<evidence type="ECO:0000313" key="2">
    <source>
        <dbReference type="EMBL" id="SJZ89269.1"/>
    </source>
</evidence>
<evidence type="ECO:0000313" key="3">
    <source>
        <dbReference type="Proteomes" id="UP000190637"/>
    </source>
</evidence>
<dbReference type="PANTHER" id="PTHR47237:SF2">
    <property type="entry name" value="BLL4206 PROTEIN"/>
    <property type="match status" value="1"/>
</dbReference>
<dbReference type="OrthoDB" id="510731at2"/>
<dbReference type="Pfam" id="PF13673">
    <property type="entry name" value="Acetyltransf_10"/>
    <property type="match status" value="1"/>
</dbReference>
<dbReference type="GO" id="GO:0016747">
    <property type="term" value="F:acyltransferase activity, transferring groups other than amino-acyl groups"/>
    <property type="evidence" value="ECO:0007669"/>
    <property type="project" value="InterPro"/>
</dbReference>
<sequence>MSHAITVLSPRDLPGCLRLAQDREWSREEDKWRLLFEVGTGYGVRDDAGELIGSAVLTRYGTEAAAVSMVLVARRHGGRGIGRALMTHVLAQAGDATVFLNATGYGRPLYEKLGFVQVGVTHTHTGHLAPTRVEPSTRPARPDDLPAIRRLDAQANGADRTDVLDRLPDFAERLHVLERHGRVTGYAGVWRNPDHAVVGPVIADDTDDAIALIVGLARETDGPLRLDLDGRHPQLRAWATQHGVTEWFTTDVMVHDGRPLPGDRERWFVPLMQALG</sequence>
<dbReference type="STRING" id="1122192.SAMN02745673_01742"/>
<dbReference type="PANTHER" id="PTHR47237">
    <property type="entry name" value="SLL0310 PROTEIN"/>
    <property type="match status" value="1"/>
</dbReference>
<dbReference type="InterPro" id="IPR052729">
    <property type="entry name" value="Acyl/Acetyltrans_Enzymes"/>
</dbReference>
<dbReference type="RefSeq" id="WP_078761114.1">
    <property type="nucleotide sequence ID" value="NZ_FUWS01000004.1"/>
</dbReference>
<keyword evidence="2" id="KW-0808">Transferase</keyword>
<dbReference type="Gene3D" id="3.40.630.30">
    <property type="match status" value="1"/>
</dbReference>